<keyword evidence="1" id="KW-0645">Protease</keyword>
<name>A0A0A9WNU9_LYGHE</name>
<feature type="transmembrane region" description="Helical" evidence="5">
    <location>
        <begin position="38"/>
        <end position="58"/>
    </location>
</feature>
<dbReference type="Pfam" id="PF00089">
    <property type="entry name" value="Trypsin"/>
    <property type="match status" value="1"/>
</dbReference>
<accession>A0A0A9WNU9</accession>
<dbReference type="InterPro" id="IPR009003">
    <property type="entry name" value="Peptidase_S1_PA"/>
</dbReference>
<feature type="domain" description="Peptidase S1" evidence="6">
    <location>
        <begin position="83"/>
        <end position="347"/>
    </location>
</feature>
<evidence type="ECO:0000313" key="7">
    <source>
        <dbReference type="EMBL" id="JAG08158.1"/>
    </source>
</evidence>
<evidence type="ECO:0000256" key="1">
    <source>
        <dbReference type="ARBA" id="ARBA00022670"/>
    </source>
</evidence>
<evidence type="ECO:0000256" key="5">
    <source>
        <dbReference type="SAM" id="Phobius"/>
    </source>
</evidence>
<dbReference type="GO" id="GO:0004252">
    <property type="term" value="F:serine-type endopeptidase activity"/>
    <property type="evidence" value="ECO:0007669"/>
    <property type="project" value="InterPro"/>
</dbReference>
<keyword evidence="5" id="KW-1133">Transmembrane helix</keyword>
<evidence type="ECO:0000256" key="3">
    <source>
        <dbReference type="ARBA" id="ARBA00022825"/>
    </source>
</evidence>
<dbReference type="SUPFAM" id="SSF50494">
    <property type="entry name" value="Trypsin-like serine proteases"/>
    <property type="match status" value="1"/>
</dbReference>
<reference evidence="7" key="2">
    <citation type="submission" date="2014-07" db="EMBL/GenBank/DDBJ databases">
        <authorList>
            <person name="Hull J."/>
        </authorList>
    </citation>
    <scope>NUCLEOTIDE SEQUENCE</scope>
</reference>
<proteinExistence type="predicted"/>
<dbReference type="InterPro" id="IPR001254">
    <property type="entry name" value="Trypsin_dom"/>
</dbReference>
<feature type="non-terminal residue" evidence="7">
    <location>
        <position position="1"/>
    </location>
</feature>
<reference evidence="7" key="1">
    <citation type="journal article" date="2014" name="PLoS ONE">
        <title>Transcriptome-Based Identification of ABC Transporters in the Western Tarnished Plant Bug Lygus hesperus.</title>
        <authorList>
            <person name="Hull J.J."/>
            <person name="Chaney K."/>
            <person name="Geib S.M."/>
            <person name="Fabrick J.A."/>
            <person name="Brent C.S."/>
            <person name="Walsh D."/>
            <person name="Lavine L.C."/>
        </authorList>
    </citation>
    <scope>NUCLEOTIDE SEQUENCE</scope>
</reference>
<dbReference type="EMBL" id="GBHO01035446">
    <property type="protein sequence ID" value="JAG08158.1"/>
    <property type="molecule type" value="Transcribed_RNA"/>
</dbReference>
<gene>
    <name evidence="7" type="primary">Elane_0</name>
    <name evidence="7" type="ORF">CM83_3986</name>
</gene>
<keyword evidence="5" id="KW-0472">Membrane</keyword>
<dbReference type="Gene3D" id="2.40.10.10">
    <property type="entry name" value="Trypsin-like serine proteases"/>
    <property type="match status" value="1"/>
</dbReference>
<evidence type="ECO:0000256" key="2">
    <source>
        <dbReference type="ARBA" id="ARBA00022801"/>
    </source>
</evidence>
<dbReference type="AlphaFoldDB" id="A0A0A9WNU9"/>
<protein>
    <submittedName>
        <fullName evidence="7">Neutrophil elastase</fullName>
    </submittedName>
</protein>
<dbReference type="InterPro" id="IPR033116">
    <property type="entry name" value="TRYPSIN_SER"/>
</dbReference>
<dbReference type="PROSITE" id="PS00135">
    <property type="entry name" value="TRYPSIN_SER"/>
    <property type="match status" value="1"/>
</dbReference>
<sequence length="380" mass="42182">ILVIKIANDVGRYFLKILYDYANWNFHLPGALQIQKQATILAIFWMIGASFVASGFGINNMDIKRDKSTGLHSSDGKLEHSRIVNGTDVPPYKYPYVGVMFVSGESKCTASLIAPVVSLSACHCLVKKKFSGDEPFQYPHKLYKPNVIQLLIGVVDFDFARGSLRTAKKLIVHHDCAYLMRVGGKAYEIVYDYGLIIFAEPFTKIFGYADVIELPDFQGTSLIDEMVRDEVPCVLMGFGYTSYDAEEPSSTLKELSANLRHQDWCARANRQITDYSDYHNPTICVTAIGMNQSGCSGDSGGPLVCGKGQQQIIGVSSYIPNRCGLNQLPTMYARLDLVSDWIHTITKNQQSASSAYVLISNWLVTSASLAYLLFEIHLSC</sequence>
<dbReference type="InterPro" id="IPR043504">
    <property type="entry name" value="Peptidase_S1_PA_chymotrypsin"/>
</dbReference>
<feature type="transmembrane region" description="Helical" evidence="5">
    <location>
        <begin position="355"/>
        <end position="374"/>
    </location>
</feature>
<keyword evidence="2" id="KW-0378">Hydrolase</keyword>
<feature type="non-terminal residue" evidence="7">
    <location>
        <position position="380"/>
    </location>
</feature>
<dbReference type="PROSITE" id="PS50240">
    <property type="entry name" value="TRYPSIN_DOM"/>
    <property type="match status" value="1"/>
</dbReference>
<dbReference type="InterPro" id="IPR050430">
    <property type="entry name" value="Peptidase_S1"/>
</dbReference>
<dbReference type="PANTHER" id="PTHR24276:SF98">
    <property type="entry name" value="FI18310P1-RELATED"/>
    <property type="match status" value="1"/>
</dbReference>
<evidence type="ECO:0000256" key="4">
    <source>
        <dbReference type="ARBA" id="ARBA00023157"/>
    </source>
</evidence>
<evidence type="ECO:0000259" key="6">
    <source>
        <dbReference type="PROSITE" id="PS50240"/>
    </source>
</evidence>
<dbReference type="SMART" id="SM00020">
    <property type="entry name" value="Tryp_SPc"/>
    <property type="match status" value="1"/>
</dbReference>
<organism evidence="7">
    <name type="scientific">Lygus hesperus</name>
    <name type="common">Western plant bug</name>
    <dbReference type="NCBI Taxonomy" id="30085"/>
    <lineage>
        <taxon>Eukaryota</taxon>
        <taxon>Metazoa</taxon>
        <taxon>Ecdysozoa</taxon>
        <taxon>Arthropoda</taxon>
        <taxon>Hexapoda</taxon>
        <taxon>Insecta</taxon>
        <taxon>Pterygota</taxon>
        <taxon>Neoptera</taxon>
        <taxon>Paraneoptera</taxon>
        <taxon>Hemiptera</taxon>
        <taxon>Heteroptera</taxon>
        <taxon>Panheteroptera</taxon>
        <taxon>Cimicomorpha</taxon>
        <taxon>Miridae</taxon>
        <taxon>Mirini</taxon>
        <taxon>Lygus</taxon>
    </lineage>
</organism>
<dbReference type="GO" id="GO:0006508">
    <property type="term" value="P:proteolysis"/>
    <property type="evidence" value="ECO:0007669"/>
    <property type="project" value="UniProtKB-KW"/>
</dbReference>
<keyword evidence="4" id="KW-1015">Disulfide bond</keyword>
<dbReference type="PANTHER" id="PTHR24276">
    <property type="entry name" value="POLYSERASE-RELATED"/>
    <property type="match status" value="1"/>
</dbReference>
<keyword evidence="5" id="KW-0812">Transmembrane</keyword>
<keyword evidence="3" id="KW-0720">Serine protease</keyword>